<evidence type="ECO:0000313" key="2">
    <source>
        <dbReference type="EMBL" id="WEL39500.1"/>
    </source>
</evidence>
<accession>A0A9Q9C9K2</accession>
<reference evidence="1" key="1">
    <citation type="submission" date="2021-05" db="EMBL/GenBank/DDBJ databases">
        <title>Encephalitozoon hellem ATCC 50604 Complete Genome.</title>
        <authorList>
            <person name="Mascarenhas dos Santos A.C."/>
            <person name="Julian A.T."/>
            <person name="Pombert J.-F."/>
        </authorList>
    </citation>
    <scope>NUCLEOTIDE SEQUENCE</scope>
    <source>
        <strain evidence="1">ATCC 50604</strain>
    </source>
</reference>
<organism evidence="1 3">
    <name type="scientific">Encephalitozoon hellem</name>
    <name type="common">Microsporidian parasite</name>
    <dbReference type="NCBI Taxonomy" id="27973"/>
    <lineage>
        <taxon>Eukaryota</taxon>
        <taxon>Fungi</taxon>
        <taxon>Fungi incertae sedis</taxon>
        <taxon>Microsporidia</taxon>
        <taxon>Unikaryonidae</taxon>
        <taxon>Encephalitozoon</taxon>
    </lineage>
</organism>
<evidence type="ECO:0000313" key="4">
    <source>
        <dbReference type="Proteomes" id="UP001217963"/>
    </source>
</evidence>
<reference evidence="2 4" key="2">
    <citation type="submission" date="2023-02" db="EMBL/GenBank/DDBJ databases">
        <title>Encephalitozoon hellem ATCC 50451 complete genome.</title>
        <authorList>
            <person name="Mascarenhas dos Santos A.C."/>
            <person name="Julian A.T."/>
            <person name="Pombert J.-F."/>
        </authorList>
    </citation>
    <scope>NUCLEOTIDE SEQUENCE [LARGE SCALE GENOMIC DNA]</scope>
    <source>
        <strain evidence="2 4">ATCC 50451</strain>
    </source>
</reference>
<evidence type="ECO:0000313" key="1">
    <source>
        <dbReference type="EMBL" id="UTX44015.1"/>
    </source>
</evidence>
<dbReference type="AlphaFoldDB" id="A0A9Q9C9K2"/>
<proteinExistence type="predicted"/>
<dbReference type="EMBL" id="CP075155">
    <property type="protein sequence ID" value="UTX44015.1"/>
    <property type="molecule type" value="Genomic_DNA"/>
</dbReference>
<dbReference type="EMBL" id="CP119070">
    <property type="protein sequence ID" value="WEL39500.1"/>
    <property type="molecule type" value="Genomic_DNA"/>
</dbReference>
<name>A0A9Q9C9K2_ENCHE</name>
<sequence length="190" mass="21565">MATKRILDAVDLINNLLKTLPMCPATAKCHETFVPREMVGNLRRKALENTLPILGEIVGGIRSAQERHREAGPNSVCGRREFATNQLRSLRLSMENEFEENRINEIKSLLGEIEYYEKIGVRHTDKMNVGKEATLNIFRMLSCIGEGPADPYIGEYLKRRVCFSYEAPSDIEVSSLKSMLRFLQEDTGTK</sequence>
<evidence type="ECO:0000313" key="3">
    <source>
        <dbReference type="Proteomes" id="UP001059546"/>
    </source>
</evidence>
<protein>
    <submittedName>
        <fullName evidence="1">Uncharacterized protein</fullName>
    </submittedName>
</protein>
<dbReference type="Proteomes" id="UP001217963">
    <property type="component" value="Chromosome IX"/>
</dbReference>
<dbReference type="Proteomes" id="UP001059546">
    <property type="component" value="Chromosome IX"/>
</dbReference>
<dbReference type="OrthoDB" id="2192373at2759"/>
<gene>
    <name evidence="1" type="ORF">GPU96_09g17950</name>
    <name evidence="2" type="ORF">PFJ87_09g01280</name>
</gene>
<keyword evidence="4" id="KW-1185">Reference proteome</keyword>